<name>A0A5N6E8W7_9EURO</name>
<feature type="compositionally biased region" description="Polar residues" evidence="1">
    <location>
        <begin position="145"/>
        <end position="154"/>
    </location>
</feature>
<dbReference type="AlphaFoldDB" id="A0A5N6E8W7"/>
<keyword evidence="3" id="KW-1185">Reference proteome</keyword>
<evidence type="ECO:0000313" key="3">
    <source>
        <dbReference type="Proteomes" id="UP000326799"/>
    </source>
</evidence>
<feature type="region of interest" description="Disordered" evidence="1">
    <location>
        <begin position="125"/>
        <end position="154"/>
    </location>
</feature>
<sequence>MEAIRDSRMSIHHVNSSQPRYTPAPILHAGVGIGYVTSPCQSSRVDGRTDHRNVAYLIYHAENGMDASYSRAVAPLAQKGTHIPGSDTLPCLALDCTADVTYCRGTEPMTIATGLPQVCEKYLNKRNPNNDRRPEPAGPLHEKSSTQTVWQYWD</sequence>
<dbReference type="Proteomes" id="UP000326799">
    <property type="component" value="Unassembled WGS sequence"/>
</dbReference>
<dbReference type="EMBL" id="ML733657">
    <property type="protein sequence ID" value="KAB8213244.1"/>
    <property type="molecule type" value="Genomic_DNA"/>
</dbReference>
<feature type="compositionally biased region" description="Basic and acidic residues" evidence="1">
    <location>
        <begin position="128"/>
        <end position="144"/>
    </location>
</feature>
<evidence type="ECO:0000313" key="2">
    <source>
        <dbReference type="EMBL" id="KAB8213244.1"/>
    </source>
</evidence>
<reference evidence="2 3" key="1">
    <citation type="submission" date="2019-04" db="EMBL/GenBank/DDBJ databases">
        <title>Fungal friends and foes A comparative genomics study of 23 Aspergillus species from section Flavi.</title>
        <authorList>
            <consortium name="DOE Joint Genome Institute"/>
            <person name="Kjaerbolling I."/>
            <person name="Vesth T.C."/>
            <person name="Frisvad J.C."/>
            <person name="Nybo J.L."/>
            <person name="Theobald S."/>
            <person name="Kildgaard S."/>
            <person name="Petersen T.I."/>
            <person name="Kuo A."/>
            <person name="Sato A."/>
            <person name="Lyhne E.K."/>
            <person name="Kogle M.E."/>
            <person name="Wiebenga A."/>
            <person name="Kun R.S."/>
            <person name="Lubbers R.J."/>
            <person name="Makela M.R."/>
            <person name="Barry K."/>
            <person name="Chovatia M."/>
            <person name="Clum A."/>
            <person name="Daum C."/>
            <person name="Haridas S."/>
            <person name="He G."/>
            <person name="LaButti K."/>
            <person name="Lipzen A."/>
            <person name="Mondo S."/>
            <person name="Pangilinan J."/>
            <person name="Riley R."/>
            <person name="Salamov A."/>
            <person name="Simmons B.A."/>
            <person name="Magnuson J.K."/>
            <person name="Henrissat B."/>
            <person name="Mortensen U.H."/>
            <person name="Larsen T.O."/>
            <person name="De vries R.P."/>
            <person name="Grigoriev I.V."/>
            <person name="Machida M."/>
            <person name="Baker S.E."/>
            <person name="Andersen M.R."/>
        </authorList>
    </citation>
    <scope>NUCLEOTIDE SEQUENCE [LARGE SCALE GENOMIC DNA]</scope>
    <source>
        <strain evidence="2 3">CBS 126849</strain>
    </source>
</reference>
<accession>A0A5N6E8W7</accession>
<gene>
    <name evidence="2" type="ORF">BDV33DRAFT_210396</name>
</gene>
<organism evidence="2 3">
    <name type="scientific">Aspergillus novoparasiticus</name>
    <dbReference type="NCBI Taxonomy" id="986946"/>
    <lineage>
        <taxon>Eukaryota</taxon>
        <taxon>Fungi</taxon>
        <taxon>Dikarya</taxon>
        <taxon>Ascomycota</taxon>
        <taxon>Pezizomycotina</taxon>
        <taxon>Eurotiomycetes</taxon>
        <taxon>Eurotiomycetidae</taxon>
        <taxon>Eurotiales</taxon>
        <taxon>Aspergillaceae</taxon>
        <taxon>Aspergillus</taxon>
        <taxon>Aspergillus subgen. Circumdati</taxon>
    </lineage>
</organism>
<evidence type="ECO:0000256" key="1">
    <source>
        <dbReference type="SAM" id="MobiDB-lite"/>
    </source>
</evidence>
<proteinExistence type="predicted"/>
<protein>
    <submittedName>
        <fullName evidence="2">Uncharacterized protein</fullName>
    </submittedName>
</protein>